<comment type="similarity">
    <text evidence="1">Belongs to the aspartyl/asparaginyl beta-hydroxylase family.</text>
</comment>
<keyword evidence="3" id="KW-0560">Oxidoreductase</keyword>
<gene>
    <name evidence="5" type="ordered locus">Turpa_1624</name>
</gene>
<organism evidence="5 6">
    <name type="scientific">Turneriella parva (strain ATCC BAA-1111 / DSM 21527 / NCTC 11395 / H)</name>
    <name type="common">Leptospira parva</name>
    <dbReference type="NCBI Taxonomy" id="869212"/>
    <lineage>
        <taxon>Bacteria</taxon>
        <taxon>Pseudomonadati</taxon>
        <taxon>Spirochaetota</taxon>
        <taxon>Spirochaetia</taxon>
        <taxon>Leptospirales</taxon>
        <taxon>Leptospiraceae</taxon>
        <taxon>Turneriella</taxon>
    </lineage>
</organism>
<dbReference type="InterPro" id="IPR051821">
    <property type="entry name" value="Asp/Asn_beta-hydroxylase"/>
</dbReference>
<reference evidence="5 6" key="1">
    <citation type="submission" date="2012-06" db="EMBL/GenBank/DDBJ databases">
        <title>The complete chromosome of genome of Turneriella parva DSM 21527.</title>
        <authorList>
            <consortium name="US DOE Joint Genome Institute (JGI-PGF)"/>
            <person name="Lucas S."/>
            <person name="Han J."/>
            <person name="Lapidus A."/>
            <person name="Bruce D."/>
            <person name="Goodwin L."/>
            <person name="Pitluck S."/>
            <person name="Peters L."/>
            <person name="Kyrpides N."/>
            <person name="Mavromatis K."/>
            <person name="Ivanova N."/>
            <person name="Mikhailova N."/>
            <person name="Chertkov O."/>
            <person name="Detter J.C."/>
            <person name="Tapia R."/>
            <person name="Han C."/>
            <person name="Land M."/>
            <person name="Hauser L."/>
            <person name="Markowitz V."/>
            <person name="Cheng J.-F."/>
            <person name="Hugenholtz P."/>
            <person name="Woyke T."/>
            <person name="Wu D."/>
            <person name="Gronow S."/>
            <person name="Wellnitz S."/>
            <person name="Brambilla E."/>
            <person name="Klenk H.-P."/>
            <person name="Eisen J.A."/>
        </authorList>
    </citation>
    <scope>NUCLEOTIDE SEQUENCE [LARGE SCALE GENOMIC DNA]</scope>
    <source>
        <strain evidence="6">ATCC BAA-1111 / DSM 21527 / NCTC 11395 / H</strain>
    </source>
</reference>
<dbReference type="RefSeq" id="WP_014802783.1">
    <property type="nucleotide sequence ID" value="NC_018020.1"/>
</dbReference>
<keyword evidence="2" id="KW-0223">Dioxygenase</keyword>
<name>I4B4R5_TURPD</name>
<keyword evidence="6" id="KW-1185">Reference proteome</keyword>
<dbReference type="PANTHER" id="PTHR46332:SF5">
    <property type="entry name" value="ASPARTATE BETA-HYDROXYLASE DOMAIN CONTAINING 2"/>
    <property type="match status" value="1"/>
</dbReference>
<proteinExistence type="inferred from homology"/>
<evidence type="ECO:0000256" key="2">
    <source>
        <dbReference type="ARBA" id="ARBA00022964"/>
    </source>
</evidence>
<evidence type="ECO:0000313" key="5">
    <source>
        <dbReference type="EMBL" id="AFM12272.1"/>
    </source>
</evidence>
<dbReference type="AlphaFoldDB" id="I4B4R5"/>
<dbReference type="STRING" id="869212.Turpa_1624"/>
<dbReference type="SUPFAM" id="SSF51197">
    <property type="entry name" value="Clavaminate synthase-like"/>
    <property type="match status" value="1"/>
</dbReference>
<dbReference type="EMBL" id="CP002959">
    <property type="protein sequence ID" value="AFM12272.1"/>
    <property type="molecule type" value="Genomic_DNA"/>
</dbReference>
<dbReference type="KEGG" id="tpx:Turpa_1624"/>
<dbReference type="HOGENOM" id="CLU_071783_0_1_12"/>
<protein>
    <submittedName>
        <fullName evidence="5">Aspartyl/Asparaginyl beta-hydroxylase</fullName>
    </submittedName>
</protein>
<dbReference type="GO" id="GO:0051213">
    <property type="term" value="F:dioxygenase activity"/>
    <property type="evidence" value="ECO:0007669"/>
    <property type="project" value="UniProtKB-KW"/>
</dbReference>
<evidence type="ECO:0000313" key="6">
    <source>
        <dbReference type="Proteomes" id="UP000006048"/>
    </source>
</evidence>
<dbReference type="Gene3D" id="2.60.120.330">
    <property type="entry name" value="B-lactam Antibiotic, Isopenicillin N Synthase, Chain"/>
    <property type="match status" value="1"/>
</dbReference>
<accession>I4B4R5</accession>
<evidence type="ECO:0000259" key="4">
    <source>
        <dbReference type="Pfam" id="PF05118"/>
    </source>
</evidence>
<dbReference type="InterPro" id="IPR007803">
    <property type="entry name" value="Asp/Arg/Pro-Hydrxlase"/>
</dbReference>
<dbReference type="InterPro" id="IPR027443">
    <property type="entry name" value="IPNS-like_sf"/>
</dbReference>
<dbReference type="OrthoDB" id="21665at2"/>
<evidence type="ECO:0000256" key="1">
    <source>
        <dbReference type="ARBA" id="ARBA00007730"/>
    </source>
</evidence>
<evidence type="ECO:0000256" key="3">
    <source>
        <dbReference type="ARBA" id="ARBA00023002"/>
    </source>
</evidence>
<dbReference type="Proteomes" id="UP000006048">
    <property type="component" value="Chromosome"/>
</dbReference>
<dbReference type="PANTHER" id="PTHR46332">
    <property type="entry name" value="ASPARTATE BETA-HYDROXYLASE DOMAIN-CONTAINING PROTEIN 2"/>
    <property type="match status" value="1"/>
</dbReference>
<feature type="domain" description="Aspartyl/asparaginy/proline hydroxylase" evidence="4">
    <location>
        <begin position="48"/>
        <end position="196"/>
    </location>
</feature>
<dbReference type="GO" id="GO:0016020">
    <property type="term" value="C:membrane"/>
    <property type="evidence" value="ECO:0007669"/>
    <property type="project" value="TreeGrafter"/>
</dbReference>
<dbReference type="Pfam" id="PF05118">
    <property type="entry name" value="Asp_Arg_Hydrox"/>
    <property type="match status" value="1"/>
</dbReference>
<sequence length="226" mass="25930">MKGQGILYRIVSWCGQRFIAVSEYVLRRYSSPAIKEPGWVANLCLYTDTMRAEFLQLFDENIREYGMISPEQRRITGGNSWKIFILKAYGRTFRENCLQAKETARLCLSIPEITSAAFSVLEHGTHITPHRGVYAGVLRCIIPLIVPDGDCGIRVGERVYRWQVGKPVLFDDTIEHEAWNRTQERRVALLIDYVQPLPQPLAAINRCVIWLIGRSPFIGRMLRASM</sequence>